<keyword evidence="3" id="KW-1185">Reference proteome</keyword>
<evidence type="ECO:0000256" key="1">
    <source>
        <dbReference type="SAM" id="Phobius"/>
    </source>
</evidence>
<protein>
    <submittedName>
        <fullName evidence="2">Uncharacterized protein</fullName>
    </submittedName>
</protein>
<feature type="transmembrane region" description="Helical" evidence="1">
    <location>
        <begin position="29"/>
        <end position="52"/>
    </location>
</feature>
<sequence>MRKFGIQHLLLATLSAALAFPVARIVGFRVLLPFFALTVVFAPAVFYSMAALPTSTTRSMRRSIRYTLLAGTLGACIVTGVAVDGFTVLPPLLALLFAFWFPQLVFLEIGSAYRSGLIGSLYWGCRPENIAGEDGG</sequence>
<accession>A0A5C6EVG0</accession>
<evidence type="ECO:0000313" key="3">
    <source>
        <dbReference type="Proteomes" id="UP000317977"/>
    </source>
</evidence>
<dbReference type="AlphaFoldDB" id="A0A5C6EVG0"/>
<proteinExistence type="predicted"/>
<keyword evidence="1" id="KW-1133">Transmembrane helix</keyword>
<dbReference type="EMBL" id="SJPX01000003">
    <property type="protein sequence ID" value="TWU51469.1"/>
    <property type="molecule type" value="Genomic_DNA"/>
</dbReference>
<dbReference type="Proteomes" id="UP000317977">
    <property type="component" value="Unassembled WGS sequence"/>
</dbReference>
<comment type="caution">
    <text evidence="2">The sequence shown here is derived from an EMBL/GenBank/DDBJ whole genome shotgun (WGS) entry which is preliminary data.</text>
</comment>
<organism evidence="2 3">
    <name type="scientific">Rubripirellula reticaptiva</name>
    <dbReference type="NCBI Taxonomy" id="2528013"/>
    <lineage>
        <taxon>Bacteria</taxon>
        <taxon>Pseudomonadati</taxon>
        <taxon>Planctomycetota</taxon>
        <taxon>Planctomycetia</taxon>
        <taxon>Pirellulales</taxon>
        <taxon>Pirellulaceae</taxon>
        <taxon>Rubripirellula</taxon>
    </lineage>
</organism>
<keyword evidence="1" id="KW-0472">Membrane</keyword>
<name>A0A5C6EVG0_9BACT</name>
<reference evidence="2 3" key="1">
    <citation type="submission" date="2019-02" db="EMBL/GenBank/DDBJ databases">
        <title>Deep-cultivation of Planctomycetes and their phenomic and genomic characterization uncovers novel biology.</title>
        <authorList>
            <person name="Wiegand S."/>
            <person name="Jogler M."/>
            <person name="Boedeker C."/>
            <person name="Pinto D."/>
            <person name="Vollmers J."/>
            <person name="Rivas-Marin E."/>
            <person name="Kohn T."/>
            <person name="Peeters S.H."/>
            <person name="Heuer A."/>
            <person name="Rast P."/>
            <person name="Oberbeckmann S."/>
            <person name="Bunk B."/>
            <person name="Jeske O."/>
            <person name="Meyerdierks A."/>
            <person name="Storesund J.E."/>
            <person name="Kallscheuer N."/>
            <person name="Luecker S."/>
            <person name="Lage O.M."/>
            <person name="Pohl T."/>
            <person name="Merkel B.J."/>
            <person name="Hornburger P."/>
            <person name="Mueller R.-W."/>
            <person name="Bruemmer F."/>
            <person name="Labrenz M."/>
            <person name="Spormann A.M."/>
            <person name="Op Den Camp H."/>
            <person name="Overmann J."/>
            <person name="Amann R."/>
            <person name="Jetten M.S.M."/>
            <person name="Mascher T."/>
            <person name="Medema M.H."/>
            <person name="Devos D.P."/>
            <person name="Kaster A.-K."/>
            <person name="Ovreas L."/>
            <person name="Rohde M."/>
            <person name="Galperin M.Y."/>
            <person name="Jogler C."/>
        </authorList>
    </citation>
    <scope>NUCLEOTIDE SEQUENCE [LARGE SCALE GENOMIC DNA]</scope>
    <source>
        <strain evidence="2 3">Poly59</strain>
    </source>
</reference>
<evidence type="ECO:0000313" key="2">
    <source>
        <dbReference type="EMBL" id="TWU51469.1"/>
    </source>
</evidence>
<keyword evidence="1" id="KW-0812">Transmembrane</keyword>
<gene>
    <name evidence="2" type="ORF">Poly59_30610</name>
</gene>
<feature type="transmembrane region" description="Helical" evidence="1">
    <location>
        <begin position="64"/>
        <end position="83"/>
    </location>
</feature>